<dbReference type="NCBIfam" id="TIGR02532">
    <property type="entry name" value="IV_pilin_GFxxxE"/>
    <property type="match status" value="1"/>
</dbReference>
<accession>A0A7V9A8W7</accession>
<feature type="domain" description="DUF1559" evidence="2">
    <location>
        <begin position="36"/>
        <end position="288"/>
    </location>
</feature>
<organism evidence="3 4">
    <name type="scientific">Bremerella alba</name>
    <dbReference type="NCBI Taxonomy" id="980252"/>
    <lineage>
        <taxon>Bacteria</taxon>
        <taxon>Pseudomonadati</taxon>
        <taxon>Planctomycetota</taxon>
        <taxon>Planctomycetia</taxon>
        <taxon>Pirellulales</taxon>
        <taxon>Pirellulaceae</taxon>
        <taxon>Bremerella</taxon>
    </lineage>
</organism>
<keyword evidence="4" id="KW-1185">Reference proteome</keyword>
<name>A0A7V9A8W7_9BACT</name>
<keyword evidence="1" id="KW-0812">Transmembrane</keyword>
<proteinExistence type="predicted"/>
<dbReference type="Pfam" id="PF07596">
    <property type="entry name" value="SBP_bac_10"/>
    <property type="match status" value="1"/>
</dbReference>
<dbReference type="PROSITE" id="PS00409">
    <property type="entry name" value="PROKAR_NTER_METHYL"/>
    <property type="match status" value="1"/>
</dbReference>
<feature type="transmembrane region" description="Helical" evidence="1">
    <location>
        <begin position="12"/>
        <end position="35"/>
    </location>
</feature>
<sequence length="307" mass="33354">MRTQSWISRRGFTLVELLVVIAIIGVLIALLLPAVQQAREAARRIECSANLKQLGLAMHNYHDVNNSLPIGYIGDTTGDGWVKGILPYIEQNAMYDLWNESQNYNTGTNESTICQTRIDVMSCPSDTEAQWYHDIPQYNYAVNLGNTSSMRVSPLNGVTFAAGPFHNENSASGTCKTYGLRDIVDGTSNTLMVMEVRQGLENTDLRGLTWWGPGSGATAHYGPNTTSPDALNGGFCKNNPQRGMPCQGYTAIADSTNPLIFSSRSQHPGGVQVSLGDGSTRFIAETVDIATWRGLGTMNQGEVISLP</sequence>
<evidence type="ECO:0000259" key="2">
    <source>
        <dbReference type="Pfam" id="PF07596"/>
    </source>
</evidence>
<evidence type="ECO:0000313" key="3">
    <source>
        <dbReference type="EMBL" id="MBA2116511.1"/>
    </source>
</evidence>
<evidence type="ECO:0000313" key="4">
    <source>
        <dbReference type="Proteomes" id="UP000551616"/>
    </source>
</evidence>
<protein>
    <recommendedName>
        <fullName evidence="2">DUF1559 domain-containing protein</fullName>
    </recommendedName>
</protein>
<dbReference type="PANTHER" id="PTHR30093">
    <property type="entry name" value="GENERAL SECRETION PATHWAY PROTEIN G"/>
    <property type="match status" value="1"/>
</dbReference>
<dbReference type="SUPFAM" id="SSF54523">
    <property type="entry name" value="Pili subunits"/>
    <property type="match status" value="1"/>
</dbReference>
<evidence type="ECO:0000256" key="1">
    <source>
        <dbReference type="SAM" id="Phobius"/>
    </source>
</evidence>
<dbReference type="RefSeq" id="WP_207397913.1">
    <property type="nucleotide sequence ID" value="NZ_JABRWO010000010.1"/>
</dbReference>
<dbReference type="Gene3D" id="3.30.700.10">
    <property type="entry name" value="Glycoprotein, Type 4 Pilin"/>
    <property type="match status" value="1"/>
</dbReference>
<keyword evidence="1" id="KW-0472">Membrane</keyword>
<dbReference type="InterPro" id="IPR012902">
    <property type="entry name" value="N_methyl_site"/>
</dbReference>
<dbReference type="EMBL" id="JABRWO010000010">
    <property type="protein sequence ID" value="MBA2116511.1"/>
    <property type="molecule type" value="Genomic_DNA"/>
</dbReference>
<dbReference type="NCBIfam" id="TIGR04294">
    <property type="entry name" value="pre_pil_HX9DG"/>
    <property type="match status" value="1"/>
</dbReference>
<dbReference type="InterPro" id="IPR011453">
    <property type="entry name" value="DUF1559"/>
</dbReference>
<dbReference type="Pfam" id="PF07963">
    <property type="entry name" value="N_methyl"/>
    <property type="match status" value="1"/>
</dbReference>
<keyword evidence="1" id="KW-1133">Transmembrane helix</keyword>
<dbReference type="InterPro" id="IPR045584">
    <property type="entry name" value="Pilin-like"/>
</dbReference>
<dbReference type="Proteomes" id="UP000551616">
    <property type="component" value="Unassembled WGS sequence"/>
</dbReference>
<reference evidence="3 4" key="1">
    <citation type="submission" date="2020-05" db="EMBL/GenBank/DDBJ databases">
        <title>Bremerella alba sp. nov., a novel planctomycete isolated from the surface of the macroalga Fucus spiralis.</title>
        <authorList>
            <person name="Godinho O."/>
            <person name="Botelho R."/>
            <person name="Albuquerque L."/>
            <person name="Wiegand S."/>
            <person name="Da Costa M.S."/>
            <person name="Lobo-Da-Cunha A."/>
            <person name="Jogler C."/>
            <person name="Lage O.M."/>
        </authorList>
    </citation>
    <scope>NUCLEOTIDE SEQUENCE [LARGE SCALE GENOMIC DNA]</scope>
    <source>
        <strain evidence="3 4">FF15</strain>
    </source>
</reference>
<dbReference type="InterPro" id="IPR027558">
    <property type="entry name" value="Pre_pil_HX9DG_C"/>
</dbReference>
<comment type="caution">
    <text evidence="3">The sequence shown here is derived from an EMBL/GenBank/DDBJ whole genome shotgun (WGS) entry which is preliminary data.</text>
</comment>
<dbReference type="PANTHER" id="PTHR30093:SF2">
    <property type="entry name" value="TYPE II SECRETION SYSTEM PROTEIN H"/>
    <property type="match status" value="1"/>
</dbReference>
<gene>
    <name evidence="3" type="ORF">HOV93_37020</name>
</gene>
<dbReference type="AlphaFoldDB" id="A0A7V9A8W7"/>